<dbReference type="RefSeq" id="WP_020911495.1">
    <property type="nucleotide sequence ID" value="NC_011566.1"/>
</dbReference>
<feature type="chain" id="PRO_5002869605" evidence="2">
    <location>
        <begin position="27"/>
        <end position="367"/>
    </location>
</feature>
<dbReference type="SUPFAM" id="SSF111369">
    <property type="entry name" value="HlyD-like secretion proteins"/>
    <property type="match status" value="1"/>
</dbReference>
<proteinExistence type="inferred from homology"/>
<dbReference type="InterPro" id="IPR058637">
    <property type="entry name" value="YknX-like_C"/>
</dbReference>
<name>B8CJM0_SHEPW</name>
<dbReference type="GO" id="GO:1990281">
    <property type="term" value="C:efflux pump complex"/>
    <property type="evidence" value="ECO:0007669"/>
    <property type="project" value="TreeGrafter"/>
</dbReference>
<gene>
    <name evidence="6" type="ordered locus">swp_1330</name>
</gene>
<keyword evidence="7" id="KW-1185">Reference proteome</keyword>
<dbReference type="FunFam" id="2.40.30.170:FF:000010">
    <property type="entry name" value="Efflux RND transporter periplasmic adaptor subunit"/>
    <property type="match status" value="1"/>
</dbReference>
<dbReference type="PANTHER" id="PTHR30469:SF13">
    <property type="entry name" value="HAE1 FAMILY EFFLUX PUMP MFP COMPONENT"/>
    <property type="match status" value="1"/>
</dbReference>
<dbReference type="KEGG" id="swp:swp_1330"/>
<feature type="signal peptide" evidence="2">
    <location>
        <begin position="1"/>
        <end position="26"/>
    </location>
</feature>
<dbReference type="Pfam" id="PF25954">
    <property type="entry name" value="Beta-barrel_RND_2"/>
    <property type="match status" value="1"/>
</dbReference>
<dbReference type="EMBL" id="CP000472">
    <property type="protein sequence ID" value="ACJ28117.1"/>
    <property type="molecule type" value="Genomic_DNA"/>
</dbReference>
<dbReference type="Gene3D" id="1.10.287.470">
    <property type="entry name" value="Helix hairpin bin"/>
    <property type="match status" value="1"/>
</dbReference>
<dbReference type="STRING" id="225849.swp_1330"/>
<keyword evidence="2" id="KW-0732">Signal</keyword>
<dbReference type="Pfam" id="PF25989">
    <property type="entry name" value="YknX_C"/>
    <property type="match status" value="1"/>
</dbReference>
<accession>B8CJM0</accession>
<dbReference type="HOGENOM" id="CLU_018816_1_2_6"/>
<dbReference type="Gene3D" id="2.40.30.170">
    <property type="match status" value="1"/>
</dbReference>
<dbReference type="NCBIfam" id="TIGR01730">
    <property type="entry name" value="RND_mfp"/>
    <property type="match status" value="1"/>
</dbReference>
<dbReference type="Gene3D" id="2.40.420.20">
    <property type="match status" value="1"/>
</dbReference>
<evidence type="ECO:0000259" key="5">
    <source>
        <dbReference type="Pfam" id="PF25989"/>
    </source>
</evidence>
<dbReference type="OrthoDB" id="9806939at2"/>
<dbReference type="Pfam" id="PF25917">
    <property type="entry name" value="BSH_RND"/>
    <property type="match status" value="1"/>
</dbReference>
<dbReference type="PANTHER" id="PTHR30469">
    <property type="entry name" value="MULTIDRUG RESISTANCE PROTEIN MDTA"/>
    <property type="match status" value="1"/>
</dbReference>
<dbReference type="eggNOG" id="COG0845">
    <property type="taxonomic scope" value="Bacteria"/>
</dbReference>
<dbReference type="InterPro" id="IPR058792">
    <property type="entry name" value="Beta-barrel_RND_2"/>
</dbReference>
<evidence type="ECO:0000259" key="4">
    <source>
        <dbReference type="Pfam" id="PF25954"/>
    </source>
</evidence>
<sequence>MKASFFVIPTLLLLAATLTYSSLSEAKRPAAKDRAARTVPVITGIVDQHELAQSLSLVGKLDAEESVFIAPQIAGKIRSINVSSDQDITAGQLLVQLDDAKAQAALAEAASYLADEKRKLTEFSKLISRNAITQTEIDAQKASVDMATARLAAAQADLDYHYLSAPFSGTAGLIDFSQGKMVTAGTELLTLDDLSSMRLDLQIPEHYLAMLSPGMNVLATSRAWPDTQFAGKVTAIDSRVNQDTLNLRVRVQFDNPQHHLKPGMMMSATLVFPSVSEPVIPVQALEYSGTNRFVYVVGDDGLSKRTKVTLGARIDNEVLISDGLAIGDKVVVQGLVNMRDGLRVEDLTNSAIAKDAEKQTEQARGSI</sequence>
<comment type="similarity">
    <text evidence="1">Belongs to the membrane fusion protein (MFP) (TC 8.A.1) family.</text>
</comment>
<evidence type="ECO:0000313" key="6">
    <source>
        <dbReference type="EMBL" id="ACJ28117.1"/>
    </source>
</evidence>
<dbReference type="InterPro" id="IPR058625">
    <property type="entry name" value="MdtA-like_BSH"/>
</dbReference>
<evidence type="ECO:0000256" key="1">
    <source>
        <dbReference type="ARBA" id="ARBA00009477"/>
    </source>
</evidence>
<evidence type="ECO:0000259" key="3">
    <source>
        <dbReference type="Pfam" id="PF25917"/>
    </source>
</evidence>
<evidence type="ECO:0000256" key="2">
    <source>
        <dbReference type="SAM" id="SignalP"/>
    </source>
</evidence>
<dbReference type="InterPro" id="IPR006143">
    <property type="entry name" value="RND_pump_MFP"/>
</dbReference>
<dbReference type="Gene3D" id="2.40.50.100">
    <property type="match status" value="1"/>
</dbReference>
<dbReference type="GO" id="GO:0015562">
    <property type="term" value="F:efflux transmembrane transporter activity"/>
    <property type="evidence" value="ECO:0007669"/>
    <property type="project" value="TreeGrafter"/>
</dbReference>
<organism evidence="6 7">
    <name type="scientific">Shewanella piezotolerans (strain WP3 / JCM 13877)</name>
    <dbReference type="NCBI Taxonomy" id="225849"/>
    <lineage>
        <taxon>Bacteria</taxon>
        <taxon>Pseudomonadati</taxon>
        <taxon>Pseudomonadota</taxon>
        <taxon>Gammaproteobacteria</taxon>
        <taxon>Alteromonadales</taxon>
        <taxon>Shewanellaceae</taxon>
        <taxon>Shewanella</taxon>
    </lineage>
</organism>
<reference evidence="6 7" key="1">
    <citation type="journal article" date="2008" name="PLoS ONE">
        <title>Environmental adaptation: genomic analysis of the piezotolerant and psychrotolerant deep-sea iron reducing bacterium Shewanella piezotolerans WP3.</title>
        <authorList>
            <person name="Wang F."/>
            <person name="Wang J."/>
            <person name="Jian H."/>
            <person name="Zhang B."/>
            <person name="Li S."/>
            <person name="Wang F."/>
            <person name="Zeng X."/>
            <person name="Gao L."/>
            <person name="Bartlett D.H."/>
            <person name="Yu J."/>
            <person name="Hu S."/>
            <person name="Xiao X."/>
        </authorList>
    </citation>
    <scope>NUCLEOTIDE SEQUENCE [LARGE SCALE GENOMIC DNA]</scope>
    <source>
        <strain evidence="7">WP3 / JCM 13877</strain>
    </source>
</reference>
<protein>
    <submittedName>
        <fullName evidence="6">HlyD family secretion protein</fullName>
    </submittedName>
</protein>
<dbReference type="Proteomes" id="UP000000753">
    <property type="component" value="Chromosome"/>
</dbReference>
<feature type="domain" description="Multidrug resistance protein MdtA-like barrel-sandwich hybrid" evidence="3">
    <location>
        <begin position="66"/>
        <end position="187"/>
    </location>
</feature>
<evidence type="ECO:0000313" key="7">
    <source>
        <dbReference type="Proteomes" id="UP000000753"/>
    </source>
</evidence>
<feature type="domain" description="YknX-like C-terminal permuted SH3-like" evidence="5">
    <location>
        <begin position="279"/>
        <end position="345"/>
    </location>
</feature>
<dbReference type="AlphaFoldDB" id="B8CJM0"/>
<feature type="domain" description="CusB-like beta-barrel" evidence="4">
    <location>
        <begin position="199"/>
        <end position="270"/>
    </location>
</feature>